<gene>
    <name evidence="1" type="ORF">DPEC_G00024540</name>
</gene>
<organism evidence="1 2">
    <name type="scientific">Dallia pectoralis</name>
    <name type="common">Alaska blackfish</name>
    <dbReference type="NCBI Taxonomy" id="75939"/>
    <lineage>
        <taxon>Eukaryota</taxon>
        <taxon>Metazoa</taxon>
        <taxon>Chordata</taxon>
        <taxon>Craniata</taxon>
        <taxon>Vertebrata</taxon>
        <taxon>Euteleostomi</taxon>
        <taxon>Actinopterygii</taxon>
        <taxon>Neopterygii</taxon>
        <taxon>Teleostei</taxon>
        <taxon>Protacanthopterygii</taxon>
        <taxon>Esociformes</taxon>
        <taxon>Umbridae</taxon>
        <taxon>Dallia</taxon>
    </lineage>
</organism>
<dbReference type="EMBL" id="CM055729">
    <property type="protein sequence ID" value="KAJ8015286.1"/>
    <property type="molecule type" value="Genomic_DNA"/>
</dbReference>
<accession>A0ACC2HH93</accession>
<proteinExistence type="predicted"/>
<comment type="caution">
    <text evidence="1">The sequence shown here is derived from an EMBL/GenBank/DDBJ whole genome shotgun (WGS) entry which is preliminary data.</text>
</comment>
<keyword evidence="2" id="KW-1185">Reference proteome</keyword>
<evidence type="ECO:0000313" key="2">
    <source>
        <dbReference type="Proteomes" id="UP001157502"/>
    </source>
</evidence>
<protein>
    <submittedName>
        <fullName evidence="1">Uncharacterized protein</fullName>
    </submittedName>
</protein>
<evidence type="ECO:0000313" key="1">
    <source>
        <dbReference type="EMBL" id="KAJ8015286.1"/>
    </source>
</evidence>
<dbReference type="Proteomes" id="UP001157502">
    <property type="component" value="Chromosome 2"/>
</dbReference>
<sequence length="80" mass="8902">MERLVEPIDEICSSSETDHISLSSVSDCVSEISLAAEPQPINALPASKPVAGEERDIKGQKTSLRKRFRSWLLPKHCVRK</sequence>
<reference evidence="1" key="1">
    <citation type="submission" date="2021-05" db="EMBL/GenBank/DDBJ databases">
        <authorList>
            <person name="Pan Q."/>
            <person name="Jouanno E."/>
            <person name="Zahm M."/>
            <person name="Klopp C."/>
            <person name="Cabau C."/>
            <person name="Louis A."/>
            <person name="Berthelot C."/>
            <person name="Parey E."/>
            <person name="Roest Crollius H."/>
            <person name="Montfort J."/>
            <person name="Robinson-Rechavi M."/>
            <person name="Bouchez O."/>
            <person name="Lampietro C."/>
            <person name="Lopez Roques C."/>
            <person name="Donnadieu C."/>
            <person name="Postlethwait J."/>
            <person name="Bobe J."/>
            <person name="Dillon D."/>
            <person name="Chandos A."/>
            <person name="von Hippel F."/>
            <person name="Guiguen Y."/>
        </authorList>
    </citation>
    <scope>NUCLEOTIDE SEQUENCE</scope>
    <source>
        <strain evidence="1">YG-Jan2019</strain>
    </source>
</reference>
<name>A0ACC2HH93_DALPE</name>